<reference evidence="1" key="2">
    <citation type="journal article" date="2015" name="Fish Shellfish Immunol.">
        <title>Early steps in the European eel (Anguilla anguilla)-Vibrio vulnificus interaction in the gills: Role of the RtxA13 toxin.</title>
        <authorList>
            <person name="Callol A."/>
            <person name="Pajuelo D."/>
            <person name="Ebbesson L."/>
            <person name="Teles M."/>
            <person name="MacKenzie S."/>
            <person name="Amaro C."/>
        </authorList>
    </citation>
    <scope>NUCLEOTIDE SEQUENCE</scope>
</reference>
<accession>A0A0E9W1D4</accession>
<dbReference type="EMBL" id="GBXM01025309">
    <property type="protein sequence ID" value="JAH83268.1"/>
    <property type="molecule type" value="Transcribed_RNA"/>
</dbReference>
<reference evidence="1" key="1">
    <citation type="submission" date="2014-11" db="EMBL/GenBank/DDBJ databases">
        <authorList>
            <person name="Amaro Gonzalez C."/>
        </authorList>
    </citation>
    <scope>NUCLEOTIDE SEQUENCE</scope>
</reference>
<organism evidence="1">
    <name type="scientific">Anguilla anguilla</name>
    <name type="common">European freshwater eel</name>
    <name type="synonym">Muraena anguilla</name>
    <dbReference type="NCBI Taxonomy" id="7936"/>
    <lineage>
        <taxon>Eukaryota</taxon>
        <taxon>Metazoa</taxon>
        <taxon>Chordata</taxon>
        <taxon>Craniata</taxon>
        <taxon>Vertebrata</taxon>
        <taxon>Euteleostomi</taxon>
        <taxon>Actinopterygii</taxon>
        <taxon>Neopterygii</taxon>
        <taxon>Teleostei</taxon>
        <taxon>Anguilliformes</taxon>
        <taxon>Anguillidae</taxon>
        <taxon>Anguilla</taxon>
    </lineage>
</organism>
<name>A0A0E9W1D4_ANGAN</name>
<proteinExistence type="predicted"/>
<sequence>MDEKGCPETQPHP</sequence>
<evidence type="ECO:0000313" key="1">
    <source>
        <dbReference type="EMBL" id="JAH83268.1"/>
    </source>
</evidence>
<protein>
    <submittedName>
        <fullName evidence="1">Uncharacterized protein</fullName>
    </submittedName>
</protein>